<accession>A0ABM0RH51</accession>
<feature type="transmembrane region" description="Helical" evidence="2">
    <location>
        <begin position="183"/>
        <end position="204"/>
    </location>
</feature>
<feature type="region of interest" description="Disordered" evidence="1">
    <location>
        <begin position="1"/>
        <end position="63"/>
    </location>
</feature>
<organism evidence="3 4">
    <name type="scientific">Galeopterus variegatus</name>
    <name type="common">Malayan flying lemur</name>
    <name type="synonym">Cynocephalus variegatus</name>
    <dbReference type="NCBI Taxonomy" id="482537"/>
    <lineage>
        <taxon>Eukaryota</taxon>
        <taxon>Metazoa</taxon>
        <taxon>Chordata</taxon>
        <taxon>Craniata</taxon>
        <taxon>Vertebrata</taxon>
        <taxon>Euteleostomi</taxon>
        <taxon>Mammalia</taxon>
        <taxon>Eutheria</taxon>
        <taxon>Euarchontoglires</taxon>
        <taxon>Dermoptera</taxon>
        <taxon>Cynocephalidae</taxon>
        <taxon>Galeopterus</taxon>
    </lineage>
</organism>
<feature type="transmembrane region" description="Helical" evidence="2">
    <location>
        <begin position="154"/>
        <end position="171"/>
    </location>
</feature>
<dbReference type="RefSeq" id="XP_008579942.1">
    <property type="nucleotide sequence ID" value="XM_008581720.1"/>
</dbReference>
<feature type="transmembrane region" description="Helical" evidence="2">
    <location>
        <begin position="124"/>
        <end position="142"/>
    </location>
</feature>
<evidence type="ECO:0000313" key="3">
    <source>
        <dbReference type="Proteomes" id="UP000694923"/>
    </source>
</evidence>
<feature type="compositionally biased region" description="Polar residues" evidence="1">
    <location>
        <begin position="234"/>
        <end position="251"/>
    </location>
</feature>
<gene>
    <name evidence="4" type="primary">ODF4</name>
</gene>
<keyword evidence="2" id="KW-1133">Transmembrane helix</keyword>
<dbReference type="GeneID" id="103597861"/>
<feature type="transmembrane region" description="Helical" evidence="2">
    <location>
        <begin position="82"/>
        <end position="104"/>
    </location>
</feature>
<protein>
    <submittedName>
        <fullName evidence="4">Outer dense fiber protein 4</fullName>
    </submittedName>
</protein>
<keyword evidence="3" id="KW-1185">Reference proteome</keyword>
<dbReference type="Proteomes" id="UP000694923">
    <property type="component" value="Unplaced"/>
</dbReference>
<evidence type="ECO:0000256" key="1">
    <source>
        <dbReference type="SAM" id="MobiDB-lite"/>
    </source>
</evidence>
<feature type="compositionally biased region" description="Gly residues" evidence="1">
    <location>
        <begin position="33"/>
        <end position="45"/>
    </location>
</feature>
<sequence>MGAEESMGEFPGSGGDTDQHQYQWPGKEEEGWKAGGARGEPGTGSGVQTFVHPPSSNRRVPTDHHRHSVLPFQWRVTHSSRWIEQVLASELSLIAFILMLVMVFSKKWLYLSGSRFYQRWPKNVSNSIYTSAHIMSMGLLYICYSSSCSDSGKVIFVFFTLVLFPINLWIFEVESNVSIPIGQSYIIGWLVFILYVTCATLCYVNHKSFWSVILSRPSGTMSCSTTSSSESDSLNGQTVSDTATKGESPGS</sequence>
<keyword evidence="2" id="KW-0472">Membrane</keyword>
<feature type="region of interest" description="Disordered" evidence="1">
    <location>
        <begin position="225"/>
        <end position="251"/>
    </location>
</feature>
<reference evidence="4" key="1">
    <citation type="submission" date="2025-08" db="UniProtKB">
        <authorList>
            <consortium name="RefSeq"/>
        </authorList>
    </citation>
    <scope>IDENTIFICATION</scope>
</reference>
<evidence type="ECO:0000313" key="4">
    <source>
        <dbReference type="RefSeq" id="XP_008579942.1"/>
    </source>
</evidence>
<name>A0ABM0RH51_GALVR</name>
<keyword evidence="2" id="KW-0812">Transmembrane</keyword>
<evidence type="ECO:0000256" key="2">
    <source>
        <dbReference type="SAM" id="Phobius"/>
    </source>
</evidence>
<proteinExistence type="predicted"/>